<comment type="caution">
    <text evidence="1">The sequence shown here is derived from an EMBL/GenBank/DDBJ whole genome shotgun (WGS) entry which is preliminary data.</text>
</comment>
<proteinExistence type="predicted"/>
<reference evidence="1 2" key="1">
    <citation type="submission" date="2019-05" db="EMBL/GenBank/DDBJ databases">
        <title>Another draft genome of Portunus trituberculatus and its Hox gene families provides insights of decapod evolution.</title>
        <authorList>
            <person name="Jeong J.-H."/>
            <person name="Song I."/>
            <person name="Kim S."/>
            <person name="Choi T."/>
            <person name="Kim D."/>
            <person name="Ryu S."/>
            <person name="Kim W."/>
        </authorList>
    </citation>
    <scope>NUCLEOTIDE SEQUENCE [LARGE SCALE GENOMIC DNA]</scope>
    <source>
        <tissue evidence="1">Muscle</tissue>
    </source>
</reference>
<organism evidence="1 2">
    <name type="scientific">Portunus trituberculatus</name>
    <name type="common">Swimming crab</name>
    <name type="synonym">Neptunus trituberculatus</name>
    <dbReference type="NCBI Taxonomy" id="210409"/>
    <lineage>
        <taxon>Eukaryota</taxon>
        <taxon>Metazoa</taxon>
        <taxon>Ecdysozoa</taxon>
        <taxon>Arthropoda</taxon>
        <taxon>Crustacea</taxon>
        <taxon>Multicrustacea</taxon>
        <taxon>Malacostraca</taxon>
        <taxon>Eumalacostraca</taxon>
        <taxon>Eucarida</taxon>
        <taxon>Decapoda</taxon>
        <taxon>Pleocyemata</taxon>
        <taxon>Brachyura</taxon>
        <taxon>Eubrachyura</taxon>
        <taxon>Portunoidea</taxon>
        <taxon>Portunidae</taxon>
        <taxon>Portuninae</taxon>
        <taxon>Portunus</taxon>
    </lineage>
</organism>
<gene>
    <name evidence="1" type="ORF">E2C01_083283</name>
</gene>
<evidence type="ECO:0000313" key="2">
    <source>
        <dbReference type="Proteomes" id="UP000324222"/>
    </source>
</evidence>
<dbReference type="EMBL" id="VSRR010077635">
    <property type="protein sequence ID" value="MPC88382.1"/>
    <property type="molecule type" value="Genomic_DNA"/>
</dbReference>
<sequence length="60" mass="6726">MKKMKMWVARGGHNRRGECQRGAITEEEALRQLMCDLARGDMTVSAACCQIKLPKVPCFA</sequence>
<dbReference type="AlphaFoldDB" id="A0A5B7IWT4"/>
<evidence type="ECO:0000313" key="1">
    <source>
        <dbReference type="EMBL" id="MPC88382.1"/>
    </source>
</evidence>
<dbReference type="Proteomes" id="UP000324222">
    <property type="component" value="Unassembled WGS sequence"/>
</dbReference>
<accession>A0A5B7IWT4</accession>
<name>A0A5B7IWT4_PORTR</name>
<keyword evidence="2" id="KW-1185">Reference proteome</keyword>
<protein>
    <submittedName>
        <fullName evidence="1">Uncharacterized protein</fullName>
    </submittedName>
</protein>